<dbReference type="Proteomes" id="UP000260665">
    <property type="component" value="Unassembled WGS sequence"/>
</dbReference>
<name>A0A3E1R7D7_9BURK</name>
<sequence>MQGTYANGCSDSPNSSGLESYTLQISNPKGSTNADFSFNAKSYTSAGCIDANKKADVTLTGTLTATTTTKVITAQAAADSEFKGGVNKSGTANIADVGISGTTLSKWSGSFPFNVTTTRVGYLMEGSKLYLLVNPGGQMDSIGGYFSKIQLTKQ</sequence>
<proteinExistence type="predicted"/>
<dbReference type="EMBL" id="QFZK01000018">
    <property type="protein sequence ID" value="RFO95288.1"/>
    <property type="molecule type" value="Genomic_DNA"/>
</dbReference>
<dbReference type="AlphaFoldDB" id="A0A3E1R7D7"/>
<evidence type="ECO:0000313" key="3">
    <source>
        <dbReference type="Proteomes" id="UP000260665"/>
    </source>
</evidence>
<evidence type="ECO:0000256" key="1">
    <source>
        <dbReference type="SAM" id="MobiDB-lite"/>
    </source>
</evidence>
<keyword evidence="3" id="KW-1185">Reference proteome</keyword>
<gene>
    <name evidence="2" type="ORF">DIC66_18830</name>
</gene>
<comment type="caution">
    <text evidence="2">The sequence shown here is derived from an EMBL/GenBank/DDBJ whole genome shotgun (WGS) entry which is preliminary data.</text>
</comment>
<evidence type="ECO:0000313" key="2">
    <source>
        <dbReference type="EMBL" id="RFO95288.1"/>
    </source>
</evidence>
<feature type="region of interest" description="Disordered" evidence="1">
    <location>
        <begin position="1"/>
        <end position="23"/>
    </location>
</feature>
<accession>A0A3E1R7D7</accession>
<protein>
    <submittedName>
        <fullName evidence="2">Uncharacterized protein</fullName>
    </submittedName>
</protein>
<organism evidence="2 3">
    <name type="scientific">Rhodoferax lacus</name>
    <dbReference type="NCBI Taxonomy" id="2184758"/>
    <lineage>
        <taxon>Bacteria</taxon>
        <taxon>Pseudomonadati</taxon>
        <taxon>Pseudomonadota</taxon>
        <taxon>Betaproteobacteria</taxon>
        <taxon>Burkholderiales</taxon>
        <taxon>Comamonadaceae</taxon>
        <taxon>Rhodoferax</taxon>
    </lineage>
</organism>
<reference evidence="2 3" key="1">
    <citation type="submission" date="2018-05" db="EMBL/GenBank/DDBJ databases">
        <title>Rhodoferax soyangensis sp.nov., isolated from an oligotrophic freshwater lake.</title>
        <authorList>
            <person name="Park M."/>
        </authorList>
    </citation>
    <scope>NUCLEOTIDE SEQUENCE [LARGE SCALE GENOMIC DNA]</scope>
    <source>
        <strain evidence="2 3">IMCC26218</strain>
    </source>
</reference>